<accession>A0ABM8S4Z7</accession>
<feature type="domain" description="Response regulatory" evidence="7">
    <location>
        <begin position="3"/>
        <end position="119"/>
    </location>
</feature>
<evidence type="ECO:0000256" key="5">
    <source>
        <dbReference type="PROSITE-ProRule" id="PRU00169"/>
    </source>
</evidence>
<evidence type="ECO:0000256" key="3">
    <source>
        <dbReference type="ARBA" id="ARBA00023125"/>
    </source>
</evidence>
<feature type="domain" description="HTH luxR-type" evidence="6">
    <location>
        <begin position="142"/>
        <end position="207"/>
    </location>
</feature>
<feature type="modified residue" description="4-aspartylphosphate" evidence="5">
    <location>
        <position position="54"/>
    </location>
</feature>
<dbReference type="SUPFAM" id="SSF46894">
    <property type="entry name" value="C-terminal effector domain of the bipartite response regulators"/>
    <property type="match status" value="1"/>
</dbReference>
<keyword evidence="1 5" id="KW-0597">Phosphoprotein</keyword>
<reference evidence="8 9" key="1">
    <citation type="submission" date="2021-02" db="EMBL/GenBank/DDBJ databases">
        <authorList>
            <person name="Han P."/>
        </authorList>
    </citation>
    <scope>NUCLEOTIDE SEQUENCE [LARGE SCALE GENOMIC DNA]</scope>
    <source>
        <strain evidence="8">Candidatus Nitrospira sp. ZN2</strain>
    </source>
</reference>
<dbReference type="SMART" id="SM00448">
    <property type="entry name" value="REC"/>
    <property type="match status" value="1"/>
</dbReference>
<proteinExistence type="predicted"/>
<comment type="caution">
    <text evidence="8">The sequence shown here is derived from an EMBL/GenBank/DDBJ whole genome shotgun (WGS) entry which is preliminary data.</text>
</comment>
<evidence type="ECO:0000259" key="6">
    <source>
        <dbReference type="PROSITE" id="PS50043"/>
    </source>
</evidence>
<evidence type="ECO:0000313" key="9">
    <source>
        <dbReference type="Proteomes" id="UP000675880"/>
    </source>
</evidence>
<dbReference type="RefSeq" id="WP_213043831.1">
    <property type="nucleotide sequence ID" value="NZ_CAJNBJ010000018.1"/>
</dbReference>
<evidence type="ECO:0000256" key="2">
    <source>
        <dbReference type="ARBA" id="ARBA00023015"/>
    </source>
</evidence>
<dbReference type="GO" id="GO:0003677">
    <property type="term" value="F:DNA binding"/>
    <property type="evidence" value="ECO:0007669"/>
    <property type="project" value="UniProtKB-KW"/>
</dbReference>
<name>A0ABM8S4Z7_9BACT</name>
<dbReference type="Pfam" id="PF00196">
    <property type="entry name" value="GerE"/>
    <property type="match status" value="1"/>
</dbReference>
<dbReference type="PRINTS" id="PR00038">
    <property type="entry name" value="HTHLUXR"/>
</dbReference>
<gene>
    <name evidence="8" type="ORF">NSPZN2_50255</name>
</gene>
<dbReference type="Proteomes" id="UP000675880">
    <property type="component" value="Unassembled WGS sequence"/>
</dbReference>
<dbReference type="InterPro" id="IPR001789">
    <property type="entry name" value="Sig_transdc_resp-reg_receiver"/>
</dbReference>
<keyword evidence="4" id="KW-0804">Transcription</keyword>
<protein>
    <submittedName>
        <fullName evidence="8">DNA-binding response regulator</fullName>
    </submittedName>
</protein>
<evidence type="ECO:0000256" key="4">
    <source>
        <dbReference type="ARBA" id="ARBA00023163"/>
    </source>
</evidence>
<dbReference type="PANTHER" id="PTHR43214:SF41">
    <property type="entry name" value="NITRATE_NITRITE RESPONSE REGULATOR PROTEIN NARP"/>
    <property type="match status" value="1"/>
</dbReference>
<dbReference type="EMBL" id="CAJNBJ010000018">
    <property type="protein sequence ID" value="CAE6789110.1"/>
    <property type="molecule type" value="Genomic_DNA"/>
</dbReference>
<dbReference type="PANTHER" id="PTHR43214">
    <property type="entry name" value="TWO-COMPONENT RESPONSE REGULATOR"/>
    <property type="match status" value="1"/>
</dbReference>
<dbReference type="PROSITE" id="PS50043">
    <property type="entry name" value="HTH_LUXR_2"/>
    <property type="match status" value="1"/>
</dbReference>
<dbReference type="Gene3D" id="3.40.50.2300">
    <property type="match status" value="1"/>
</dbReference>
<keyword evidence="2" id="KW-0805">Transcription regulation</keyword>
<dbReference type="PROSITE" id="PS50110">
    <property type="entry name" value="RESPONSE_REGULATORY"/>
    <property type="match status" value="1"/>
</dbReference>
<evidence type="ECO:0000256" key="1">
    <source>
        <dbReference type="ARBA" id="ARBA00022553"/>
    </source>
</evidence>
<dbReference type="SMART" id="SM00421">
    <property type="entry name" value="HTH_LUXR"/>
    <property type="match status" value="1"/>
</dbReference>
<evidence type="ECO:0000259" key="7">
    <source>
        <dbReference type="PROSITE" id="PS50110"/>
    </source>
</evidence>
<keyword evidence="9" id="KW-1185">Reference proteome</keyword>
<evidence type="ECO:0000313" key="8">
    <source>
        <dbReference type="EMBL" id="CAE6789110.1"/>
    </source>
</evidence>
<dbReference type="InterPro" id="IPR039420">
    <property type="entry name" value="WalR-like"/>
</dbReference>
<dbReference type="SUPFAM" id="SSF52172">
    <property type="entry name" value="CheY-like"/>
    <property type="match status" value="1"/>
</dbReference>
<organism evidence="8 9">
    <name type="scientific">Nitrospira defluvii</name>
    <dbReference type="NCBI Taxonomy" id="330214"/>
    <lineage>
        <taxon>Bacteria</taxon>
        <taxon>Pseudomonadati</taxon>
        <taxon>Nitrospirota</taxon>
        <taxon>Nitrospiria</taxon>
        <taxon>Nitrospirales</taxon>
        <taxon>Nitrospiraceae</taxon>
        <taxon>Nitrospira</taxon>
    </lineage>
</organism>
<dbReference type="InterPro" id="IPR011006">
    <property type="entry name" value="CheY-like_superfamily"/>
</dbReference>
<dbReference type="InterPro" id="IPR058245">
    <property type="entry name" value="NreC/VraR/RcsB-like_REC"/>
</dbReference>
<dbReference type="CDD" id="cd06170">
    <property type="entry name" value="LuxR_C_like"/>
    <property type="match status" value="1"/>
</dbReference>
<sequence length="214" mass="23726">MTHILVVDDHAVVRQGVRQILSEQFQDAVIGEAASAQEMMEQMRRHNWDVVVLDVGMPGKSGLDALKDLKQASPKLPVLVLSAYPEDQLARRMLKAGAAGYLNKDSAPNELVRALRKILGGGKFVSAAVAELLASNLDDHCEKPLHEQLSDREYQVMCLIAVGKSLKEIADDLCVGVSTINTYRARILEKMQLRNNTELTHYAIENRLVNRLVS</sequence>
<keyword evidence="3 8" id="KW-0238">DNA-binding</keyword>
<dbReference type="Pfam" id="PF00072">
    <property type="entry name" value="Response_reg"/>
    <property type="match status" value="1"/>
</dbReference>
<dbReference type="InterPro" id="IPR016032">
    <property type="entry name" value="Sig_transdc_resp-reg_C-effctor"/>
</dbReference>
<dbReference type="CDD" id="cd17535">
    <property type="entry name" value="REC_NarL-like"/>
    <property type="match status" value="1"/>
</dbReference>
<dbReference type="InterPro" id="IPR000792">
    <property type="entry name" value="Tscrpt_reg_LuxR_C"/>
</dbReference>